<dbReference type="InterPro" id="IPR011009">
    <property type="entry name" value="Kinase-like_dom_sf"/>
</dbReference>
<keyword evidence="5 10" id="KW-0547">Nucleotide-binding</keyword>
<dbReference type="Proteomes" id="UP001168877">
    <property type="component" value="Unassembled WGS sequence"/>
</dbReference>
<organism evidence="13 14">
    <name type="scientific">Acer saccharum</name>
    <name type="common">Sugar maple</name>
    <dbReference type="NCBI Taxonomy" id="4024"/>
    <lineage>
        <taxon>Eukaryota</taxon>
        <taxon>Viridiplantae</taxon>
        <taxon>Streptophyta</taxon>
        <taxon>Embryophyta</taxon>
        <taxon>Tracheophyta</taxon>
        <taxon>Spermatophyta</taxon>
        <taxon>Magnoliopsida</taxon>
        <taxon>eudicotyledons</taxon>
        <taxon>Gunneridae</taxon>
        <taxon>Pentapetalae</taxon>
        <taxon>rosids</taxon>
        <taxon>malvids</taxon>
        <taxon>Sapindales</taxon>
        <taxon>Sapindaceae</taxon>
        <taxon>Hippocastanoideae</taxon>
        <taxon>Acereae</taxon>
        <taxon>Acer</taxon>
    </lineage>
</organism>
<feature type="region of interest" description="Disordered" evidence="11">
    <location>
        <begin position="318"/>
        <end position="356"/>
    </location>
</feature>
<dbReference type="GO" id="GO:0007017">
    <property type="term" value="P:microtubule-based process"/>
    <property type="evidence" value="ECO:0007669"/>
    <property type="project" value="TreeGrafter"/>
</dbReference>
<comment type="catalytic activity">
    <reaction evidence="9">
        <text>L-seryl-[protein] + ATP = O-phospho-L-seryl-[protein] + ADP + H(+)</text>
        <dbReference type="Rhea" id="RHEA:17989"/>
        <dbReference type="Rhea" id="RHEA-COMP:9863"/>
        <dbReference type="Rhea" id="RHEA-COMP:11604"/>
        <dbReference type="ChEBI" id="CHEBI:15378"/>
        <dbReference type="ChEBI" id="CHEBI:29999"/>
        <dbReference type="ChEBI" id="CHEBI:30616"/>
        <dbReference type="ChEBI" id="CHEBI:83421"/>
        <dbReference type="ChEBI" id="CHEBI:456216"/>
        <dbReference type="EC" id="2.7.11.1"/>
    </reaction>
</comment>
<feature type="binding site" evidence="10">
    <location>
        <position position="37"/>
    </location>
    <ligand>
        <name>ATP</name>
        <dbReference type="ChEBI" id="CHEBI:30616"/>
    </ligand>
</feature>
<keyword evidence="6" id="KW-0418">Kinase</keyword>
<dbReference type="PROSITE" id="PS50011">
    <property type="entry name" value="PROTEIN_KINASE_DOM"/>
    <property type="match status" value="1"/>
</dbReference>
<comment type="caution">
    <text evidence="13">The sequence shown here is derived from an EMBL/GenBank/DDBJ whole genome shotgun (WGS) entry which is preliminary data.</text>
</comment>
<dbReference type="Gene3D" id="3.30.200.20">
    <property type="entry name" value="Phosphorylase Kinase, domain 1"/>
    <property type="match status" value="1"/>
</dbReference>
<evidence type="ECO:0000256" key="4">
    <source>
        <dbReference type="ARBA" id="ARBA00022679"/>
    </source>
</evidence>
<evidence type="ECO:0000256" key="9">
    <source>
        <dbReference type="ARBA" id="ARBA00048679"/>
    </source>
</evidence>
<feature type="region of interest" description="Disordered" evidence="11">
    <location>
        <begin position="564"/>
        <end position="587"/>
    </location>
</feature>
<keyword evidence="4" id="KW-0808">Transferase</keyword>
<dbReference type="EC" id="2.7.11.1" evidence="2"/>
<evidence type="ECO:0000256" key="7">
    <source>
        <dbReference type="ARBA" id="ARBA00022840"/>
    </source>
</evidence>
<dbReference type="SUPFAM" id="SSF56112">
    <property type="entry name" value="Protein kinase-like (PK-like)"/>
    <property type="match status" value="1"/>
</dbReference>
<feature type="region of interest" description="Disordered" evidence="11">
    <location>
        <begin position="627"/>
        <end position="656"/>
    </location>
</feature>
<feature type="compositionally biased region" description="Polar residues" evidence="11">
    <location>
        <begin position="318"/>
        <end position="327"/>
    </location>
</feature>
<gene>
    <name evidence="13" type="ORF">LWI29_011020</name>
</gene>
<feature type="compositionally biased region" description="Basic and acidic residues" evidence="11">
    <location>
        <begin position="818"/>
        <end position="845"/>
    </location>
</feature>
<dbReference type="CDD" id="cd08215">
    <property type="entry name" value="STKc_Nek"/>
    <property type="match status" value="1"/>
</dbReference>
<feature type="region of interest" description="Disordered" evidence="11">
    <location>
        <begin position="461"/>
        <end position="534"/>
    </location>
</feature>
<evidence type="ECO:0000256" key="3">
    <source>
        <dbReference type="ARBA" id="ARBA00022527"/>
    </source>
</evidence>
<dbReference type="PANTHER" id="PTHR43671:SF98">
    <property type="entry name" value="SERINE_THREONINE-PROTEIN KINASE NEK11"/>
    <property type="match status" value="1"/>
</dbReference>
<dbReference type="Pfam" id="PF00069">
    <property type="entry name" value="Pkinase"/>
    <property type="match status" value="1"/>
</dbReference>
<keyword evidence="14" id="KW-1185">Reference proteome</keyword>
<evidence type="ECO:0000256" key="11">
    <source>
        <dbReference type="SAM" id="MobiDB-lite"/>
    </source>
</evidence>
<dbReference type="SMART" id="SM00220">
    <property type="entry name" value="S_TKc"/>
    <property type="match status" value="1"/>
</dbReference>
<dbReference type="InterPro" id="IPR050660">
    <property type="entry name" value="NEK_Ser/Thr_kinase"/>
</dbReference>
<dbReference type="PROSITE" id="PS00108">
    <property type="entry name" value="PROTEIN_KINASE_ST"/>
    <property type="match status" value="1"/>
</dbReference>
<dbReference type="GO" id="GO:0005524">
    <property type="term" value="F:ATP binding"/>
    <property type="evidence" value="ECO:0007669"/>
    <property type="project" value="UniProtKB-UniRule"/>
</dbReference>
<dbReference type="FunFam" id="3.30.200.20:FF:000108">
    <property type="entry name" value="Serine/threonine-protein kinase Nek2"/>
    <property type="match status" value="1"/>
</dbReference>
<protein>
    <recommendedName>
        <fullName evidence="2">non-specific serine/threonine protein kinase</fullName>
        <ecNumber evidence="2">2.7.11.1</ecNumber>
    </recommendedName>
</protein>
<evidence type="ECO:0000313" key="13">
    <source>
        <dbReference type="EMBL" id="KAK0603997.1"/>
    </source>
</evidence>
<dbReference type="PANTHER" id="PTHR43671">
    <property type="entry name" value="SERINE/THREONINE-PROTEIN KINASE NEK"/>
    <property type="match status" value="1"/>
</dbReference>
<proteinExistence type="inferred from homology"/>
<evidence type="ECO:0000256" key="8">
    <source>
        <dbReference type="ARBA" id="ARBA00047899"/>
    </source>
</evidence>
<evidence type="ECO:0000256" key="1">
    <source>
        <dbReference type="ARBA" id="ARBA00010886"/>
    </source>
</evidence>
<sequence>MESRMDQYEIMEQIGRGAFGAAILVNHKAEKKKYVLKKIRLARQTERCRRSAHQEMALIARIQHPYIVEFKEAWVEKGCYVCIVTGYCEGGDMAEMMKKANGVYFPEEKLCKWFTQLLLAVEYLHSKYVLHRDLKCSNIFLTKDQDVRLGDFGLAKTLKADDLASSVVGTPNYMCPELLADIPYGFKSDIWSLGCCMYEMAAYRPAFKAFDMAGLISKINRSSIGPLPSCYSPSLKTLIKGMLRKNPEHRPSASDILKHPYLQHYVDQYRSSFGAPATCSLEKPISTARDARRNMAESQNSNSSTSDKDSLLSADRNISATVSSSDTKATETDLISIDDEDCSEQPPSSEEEHGPDVCIVKMDERGVMRPSQGAQGSNVESRQPKTIKSIMIALKEGKARENGSPMRGNRIKAVGVSTQRHNIEASPKVLKPSAVVPGLKSNADTVAVAPTKLAFDSAKRIQGSNPLKHQLPVFDPSPKTKAKHDGIPPPGPKHGIEDGHSAKPRQRTPPSNLIRRSSFPGRMKQPGVDVPNTTKQAPTMITQESEITPHQVPNSRFTHHLYRENSQESQKALGGPSRGMQTDSSNSVSSSVSIQAFELCDDATTPFIDMTEQALADHEIVTCTEALESHPPSCTPASRSSSAPPSSPGPVYPEMPENMTGEKYGRECRTVICSSGTSELLADLQDTTSTDGKVSLNALMSNSQEIIVCKDDTPLSRPSSMDDSPVRGTATRDDTPVSRPSTRVDTPVCRPVLKDDMPVSRPGTRDETPVRRPAIRDDTPVSRPSIRDDAPVSRPGVRDDAPLSWPSVRDNTPVSRPAIRDDTPVSRPSIRDDAPVSRPGVRDDAPLSWPSVRDDTPISRPAIRDDTPVSRPSIRDDAPVSRPGVRDDAPLSRPSSRDDTPVSRQDSRDDTRDDMPVSRPNSKPDILLHPNPTSVSNGDDKFTSMELPSVTEGSPPISSSVSLSQKNLHTDKGLILHNTTIEKPAAVQRPPAFDDVIHVIRHSSYRVGSEQPVLETVEMGVQNVDVGKLINVVRDELEMRSMTTPVAHKSPNVSEAVSLKSNISDDTGVKEMDTRNLSTVAISNASEQSKPKHLMMEEETPLKEILDVKSFRQRADALEGLLELSADLLQQNRLEELAVVLKPFGKDKVSPRETAIWLAKSLKGMMIEECGRNS</sequence>
<evidence type="ECO:0000256" key="5">
    <source>
        <dbReference type="ARBA" id="ARBA00022741"/>
    </source>
</evidence>
<dbReference type="EMBL" id="JAUESC010000002">
    <property type="protein sequence ID" value="KAK0603997.1"/>
    <property type="molecule type" value="Genomic_DNA"/>
</dbReference>
<feature type="domain" description="Protein kinase" evidence="12">
    <location>
        <begin position="8"/>
        <end position="262"/>
    </location>
</feature>
<name>A0AA39T1P5_ACESA</name>
<feature type="compositionally biased region" description="Basic and acidic residues" evidence="11">
    <location>
        <begin position="852"/>
        <end position="916"/>
    </location>
</feature>
<evidence type="ECO:0000256" key="10">
    <source>
        <dbReference type="PROSITE-ProRule" id="PRU10141"/>
    </source>
</evidence>
<comment type="catalytic activity">
    <reaction evidence="8">
        <text>L-threonyl-[protein] + ATP = O-phospho-L-threonyl-[protein] + ADP + H(+)</text>
        <dbReference type="Rhea" id="RHEA:46608"/>
        <dbReference type="Rhea" id="RHEA-COMP:11060"/>
        <dbReference type="Rhea" id="RHEA-COMP:11605"/>
        <dbReference type="ChEBI" id="CHEBI:15378"/>
        <dbReference type="ChEBI" id="CHEBI:30013"/>
        <dbReference type="ChEBI" id="CHEBI:30616"/>
        <dbReference type="ChEBI" id="CHEBI:61977"/>
        <dbReference type="ChEBI" id="CHEBI:456216"/>
        <dbReference type="EC" id="2.7.11.1"/>
    </reaction>
</comment>
<keyword evidence="3" id="KW-0723">Serine/threonine-protein kinase</keyword>
<dbReference type="PROSITE" id="PS00107">
    <property type="entry name" value="PROTEIN_KINASE_ATP"/>
    <property type="match status" value="1"/>
</dbReference>
<dbReference type="InterPro" id="IPR008271">
    <property type="entry name" value="Ser/Thr_kinase_AS"/>
</dbReference>
<evidence type="ECO:0000313" key="14">
    <source>
        <dbReference type="Proteomes" id="UP001168877"/>
    </source>
</evidence>
<evidence type="ECO:0000256" key="2">
    <source>
        <dbReference type="ARBA" id="ARBA00012513"/>
    </source>
</evidence>
<accession>A0AA39T1P5</accession>
<reference evidence="13" key="1">
    <citation type="journal article" date="2022" name="Plant J.">
        <title>Strategies of tolerance reflected in two North American maple genomes.</title>
        <authorList>
            <person name="McEvoy S.L."/>
            <person name="Sezen U.U."/>
            <person name="Trouern-Trend A."/>
            <person name="McMahon S.M."/>
            <person name="Schaberg P.G."/>
            <person name="Yang J."/>
            <person name="Wegrzyn J.L."/>
            <person name="Swenson N.G."/>
        </authorList>
    </citation>
    <scope>NUCLEOTIDE SEQUENCE</scope>
    <source>
        <strain evidence="13">NS2018</strain>
    </source>
</reference>
<reference evidence="13" key="2">
    <citation type="submission" date="2023-06" db="EMBL/GenBank/DDBJ databases">
        <authorList>
            <person name="Swenson N.G."/>
            <person name="Wegrzyn J.L."/>
            <person name="Mcevoy S.L."/>
        </authorList>
    </citation>
    <scope>NUCLEOTIDE SEQUENCE</scope>
    <source>
        <strain evidence="13">NS2018</strain>
        <tissue evidence="13">Leaf</tissue>
    </source>
</reference>
<comment type="similarity">
    <text evidence="1">Belongs to the protein kinase superfamily. NEK Ser/Thr protein kinase family. NIMA subfamily.</text>
</comment>
<feature type="compositionally biased region" description="Basic and acidic residues" evidence="11">
    <location>
        <begin position="752"/>
        <end position="801"/>
    </location>
</feature>
<dbReference type="FunFam" id="1.10.510.10:FF:000504">
    <property type="entry name" value="Serine/threonine-protein kinase Nek5"/>
    <property type="match status" value="1"/>
</dbReference>
<evidence type="ECO:0000259" key="12">
    <source>
        <dbReference type="PROSITE" id="PS50011"/>
    </source>
</evidence>
<evidence type="ECO:0000256" key="6">
    <source>
        <dbReference type="ARBA" id="ARBA00022777"/>
    </source>
</evidence>
<dbReference type="AlphaFoldDB" id="A0AA39T1P5"/>
<dbReference type="InterPro" id="IPR017441">
    <property type="entry name" value="Protein_kinase_ATP_BS"/>
</dbReference>
<feature type="compositionally biased region" description="Low complexity" evidence="11">
    <location>
        <begin position="631"/>
        <end position="644"/>
    </location>
</feature>
<dbReference type="Gene3D" id="1.10.510.10">
    <property type="entry name" value="Transferase(Phosphotransferase) domain 1"/>
    <property type="match status" value="1"/>
</dbReference>
<dbReference type="GO" id="GO:0055028">
    <property type="term" value="C:cortical microtubule"/>
    <property type="evidence" value="ECO:0007669"/>
    <property type="project" value="TreeGrafter"/>
</dbReference>
<feature type="region of interest" description="Disordered" evidence="11">
    <location>
        <begin position="293"/>
        <end position="312"/>
    </location>
</feature>
<feature type="region of interest" description="Disordered" evidence="11">
    <location>
        <begin position="709"/>
        <end position="962"/>
    </location>
</feature>
<dbReference type="InterPro" id="IPR000719">
    <property type="entry name" value="Prot_kinase_dom"/>
</dbReference>
<dbReference type="GO" id="GO:0004674">
    <property type="term" value="F:protein serine/threonine kinase activity"/>
    <property type="evidence" value="ECO:0007669"/>
    <property type="project" value="UniProtKB-KW"/>
</dbReference>
<feature type="compositionally biased region" description="Polar residues" evidence="11">
    <location>
        <begin position="296"/>
        <end position="305"/>
    </location>
</feature>
<keyword evidence="7 10" id="KW-0067">ATP-binding</keyword>